<gene>
    <name evidence="1" type="ORF">EJG51_008390</name>
</gene>
<dbReference type="EMBL" id="CP051152">
    <property type="protein sequence ID" value="QJQ05863.1"/>
    <property type="molecule type" value="Genomic_DNA"/>
</dbReference>
<evidence type="ECO:0000313" key="2">
    <source>
        <dbReference type="Proteomes" id="UP000274350"/>
    </source>
</evidence>
<dbReference type="KEGG" id="upi:EJG51_008390"/>
<name>A0A6M4A449_9BURK</name>
<keyword evidence="2" id="KW-1185">Reference proteome</keyword>
<organism evidence="1 2">
    <name type="scientific">Undibacterium piscinae</name>
    <dbReference type="NCBI Taxonomy" id="2495591"/>
    <lineage>
        <taxon>Bacteria</taxon>
        <taxon>Pseudomonadati</taxon>
        <taxon>Pseudomonadota</taxon>
        <taxon>Betaproteobacteria</taxon>
        <taxon>Burkholderiales</taxon>
        <taxon>Oxalobacteraceae</taxon>
        <taxon>Undibacterium</taxon>
    </lineage>
</organism>
<dbReference type="Proteomes" id="UP000274350">
    <property type="component" value="Chromosome"/>
</dbReference>
<accession>A0A6M4A449</accession>
<reference evidence="1 2" key="1">
    <citation type="journal article" date="2019" name="Int. J. Syst. Evol. Microbiol.">
        <title>Undibacterium piscinae sp. nov., isolated from Korean shiner intestine.</title>
        <authorList>
            <person name="Lee S.Y."/>
            <person name="Kang W."/>
            <person name="Kim P.S."/>
            <person name="Kim H.S."/>
            <person name="Sung H."/>
            <person name="Shin N.R."/>
            <person name="Whon T.W."/>
            <person name="Yun J.H."/>
            <person name="Lee J.Y."/>
            <person name="Lee J.Y."/>
            <person name="Jung M.J."/>
            <person name="Jeong Y.S."/>
            <person name="Tak E.J."/>
            <person name="Han J.E."/>
            <person name="Hyun D.W."/>
            <person name="Kang M.S."/>
            <person name="Lee K.E."/>
            <person name="Lee B.H."/>
            <person name="Bae J.W."/>
        </authorList>
    </citation>
    <scope>NUCLEOTIDE SEQUENCE [LARGE SCALE GENOMIC DNA]</scope>
    <source>
        <strain evidence="1 2">S11R28</strain>
    </source>
</reference>
<proteinExistence type="predicted"/>
<protein>
    <submittedName>
        <fullName evidence="1">Uncharacterized protein</fullName>
    </submittedName>
</protein>
<dbReference type="AlphaFoldDB" id="A0A6M4A449"/>
<evidence type="ECO:0000313" key="1">
    <source>
        <dbReference type="EMBL" id="QJQ05863.1"/>
    </source>
</evidence>
<sequence length="73" mass="8340">MHRFGYGLNYASQRAITQALVTTSVEWGKAAGQRQPDWTAYQGLKELELPLARYFVSLDRLHRLSYAAGMKHI</sequence>